<keyword evidence="3" id="KW-1185">Reference proteome</keyword>
<proteinExistence type="predicted"/>
<reference evidence="2" key="1">
    <citation type="journal article" date="2023" name="IScience">
        <title>Live-bearing cockroach genome reveals convergent evolutionary mechanisms linked to viviparity in insects and beyond.</title>
        <authorList>
            <person name="Fouks B."/>
            <person name="Harrison M.C."/>
            <person name="Mikhailova A.A."/>
            <person name="Marchal E."/>
            <person name="English S."/>
            <person name="Carruthers M."/>
            <person name="Jennings E.C."/>
            <person name="Chiamaka E.L."/>
            <person name="Frigard R.A."/>
            <person name="Pippel M."/>
            <person name="Attardo G.M."/>
            <person name="Benoit J.B."/>
            <person name="Bornberg-Bauer E."/>
            <person name="Tobe S.S."/>
        </authorList>
    </citation>
    <scope>NUCLEOTIDE SEQUENCE</scope>
    <source>
        <strain evidence="2">Stay&amp;Tobe</strain>
    </source>
</reference>
<dbReference type="Pfam" id="PF25764">
    <property type="entry name" value="KIF21A_4th"/>
    <property type="match status" value="1"/>
</dbReference>
<name>A0AAD8ENH1_DIPPU</name>
<sequence>GQTNQPSEKERKVREEYEHKISEMQKEVKKLLSAKKEHARLLRNQTENENRVRSLKNELADMKRTK</sequence>
<reference evidence="2" key="2">
    <citation type="submission" date="2023-05" db="EMBL/GenBank/DDBJ databases">
        <authorList>
            <person name="Fouks B."/>
        </authorList>
    </citation>
    <scope>NUCLEOTIDE SEQUENCE</scope>
    <source>
        <strain evidence="2">Stay&amp;Tobe</strain>
        <tissue evidence="2">Testes</tissue>
    </source>
</reference>
<gene>
    <name evidence="2" type="ORF">L9F63_027142</name>
</gene>
<dbReference type="EMBL" id="JASPKZ010002096">
    <property type="protein sequence ID" value="KAJ9596234.1"/>
    <property type="molecule type" value="Genomic_DNA"/>
</dbReference>
<evidence type="ECO:0000256" key="1">
    <source>
        <dbReference type="SAM" id="MobiDB-lite"/>
    </source>
</evidence>
<evidence type="ECO:0000313" key="2">
    <source>
        <dbReference type="EMBL" id="KAJ9596234.1"/>
    </source>
</evidence>
<feature type="non-terminal residue" evidence="2">
    <location>
        <position position="1"/>
    </location>
</feature>
<comment type="caution">
    <text evidence="2">The sequence shown here is derived from an EMBL/GenBank/DDBJ whole genome shotgun (WGS) entry which is preliminary data.</text>
</comment>
<protein>
    <submittedName>
        <fullName evidence="2">Uncharacterized protein</fullName>
    </submittedName>
</protein>
<dbReference type="Proteomes" id="UP001233999">
    <property type="component" value="Unassembled WGS sequence"/>
</dbReference>
<feature type="region of interest" description="Disordered" evidence="1">
    <location>
        <begin position="43"/>
        <end position="66"/>
    </location>
</feature>
<evidence type="ECO:0000313" key="3">
    <source>
        <dbReference type="Proteomes" id="UP001233999"/>
    </source>
</evidence>
<organism evidence="2 3">
    <name type="scientific">Diploptera punctata</name>
    <name type="common">Pacific beetle cockroach</name>
    <dbReference type="NCBI Taxonomy" id="6984"/>
    <lineage>
        <taxon>Eukaryota</taxon>
        <taxon>Metazoa</taxon>
        <taxon>Ecdysozoa</taxon>
        <taxon>Arthropoda</taxon>
        <taxon>Hexapoda</taxon>
        <taxon>Insecta</taxon>
        <taxon>Pterygota</taxon>
        <taxon>Neoptera</taxon>
        <taxon>Polyneoptera</taxon>
        <taxon>Dictyoptera</taxon>
        <taxon>Blattodea</taxon>
        <taxon>Blaberoidea</taxon>
        <taxon>Blaberidae</taxon>
        <taxon>Diplopterinae</taxon>
        <taxon>Diploptera</taxon>
    </lineage>
</organism>
<dbReference type="AlphaFoldDB" id="A0AAD8ENH1"/>
<accession>A0AAD8ENH1</accession>
<feature type="non-terminal residue" evidence="2">
    <location>
        <position position="66"/>
    </location>
</feature>